<accession>A0A385C562</accession>
<dbReference type="Proteomes" id="UP000293863">
    <property type="component" value="Unassembled WGS sequence"/>
</dbReference>
<reference evidence="1 2" key="1">
    <citation type="submission" date="2019-02" db="EMBL/GenBank/DDBJ databases">
        <title>The Batch Genome Submission of Acinetobacter spp. strains.</title>
        <authorList>
            <person name="Qin J."/>
            <person name="Hu Y."/>
            <person name="Ye H."/>
            <person name="Wei L."/>
            <person name="Feng Y."/>
            <person name="Zong Z."/>
        </authorList>
    </citation>
    <scope>NUCLEOTIDE SEQUENCE [LARGE SCALE GENOMIC DNA]</scope>
    <source>
        <strain evidence="1 2">WCHAW060049</strain>
    </source>
</reference>
<dbReference type="KEGG" id="awu:BEN71_12625"/>
<dbReference type="RefSeq" id="WP_068975721.1">
    <property type="nucleotide sequence ID" value="NZ_CP031716.1"/>
</dbReference>
<proteinExistence type="predicted"/>
<comment type="caution">
    <text evidence="1">The sequence shown here is derived from an EMBL/GenBank/DDBJ whole genome shotgun (WGS) entry which is preliminary data.</text>
</comment>
<keyword evidence="2" id="KW-1185">Reference proteome</keyword>
<organism evidence="1 2">
    <name type="scientific">Acinetobacter wuhouensis</name>
    <dbReference type="NCBI Taxonomy" id="1879050"/>
    <lineage>
        <taxon>Bacteria</taxon>
        <taxon>Pseudomonadati</taxon>
        <taxon>Pseudomonadota</taxon>
        <taxon>Gammaproteobacteria</taxon>
        <taxon>Moraxellales</taxon>
        <taxon>Moraxellaceae</taxon>
        <taxon>Acinetobacter</taxon>
    </lineage>
</organism>
<dbReference type="EMBL" id="SGSQ01000001">
    <property type="protein sequence ID" value="RZG49288.1"/>
    <property type="molecule type" value="Genomic_DNA"/>
</dbReference>
<gene>
    <name evidence="1" type="ORF">EXU28_00365</name>
</gene>
<protein>
    <submittedName>
        <fullName evidence="1">Uncharacterized protein</fullName>
    </submittedName>
</protein>
<dbReference type="AlphaFoldDB" id="A0A385C562"/>
<evidence type="ECO:0000313" key="2">
    <source>
        <dbReference type="Proteomes" id="UP000293863"/>
    </source>
</evidence>
<sequence length="87" mass="10113">MFDIFFTGVLGALIFGYKFKNETYFKNFLKGVFIGFLGFLIRFIPDYFKGEMMTISDNFFALFLCLSIGAFLGLVFMIFFGIRNSKF</sequence>
<dbReference type="STRING" id="1879050.GCA_001696605_03156"/>
<name>A0A385C562_9GAMM</name>
<evidence type="ECO:0000313" key="1">
    <source>
        <dbReference type="EMBL" id="RZG49288.1"/>
    </source>
</evidence>